<dbReference type="AlphaFoldDB" id="A0A0Z8JRS8"/>
<dbReference type="Proteomes" id="UP000073388">
    <property type="component" value="Unassembled WGS sequence"/>
</dbReference>
<keyword evidence="1 4" id="KW-0328">Glycosyltransferase</keyword>
<sequence>MLTENKLVSLLLPIYNETSLTTIENICKQSYKNIQLILLNYNTDINIQVPDVCSHYPLDEENVDILNVDPESPLGRDLLKLVKGQYLISLNHIDELDDSFIETALNSAEQYQSDIVLLENCDFNENDGNYYFHTNLFNEETVTAETVNKHFQTFPRHKTYLTNPYCKLFKTSYVRDNNIDLAHDLIPKSYETDKISYVKETLYVYRKIKEELISVIVPVYNVENYLHECLDSILNQTYQNLEIILVNDGSTDSSGKICDDYAAKDGRIKIIHQENGGLSDARNKGLDAMTGQFVTFVDSDDYLGNHCIETLYIHAKTCQADIAIGKYIEFEEDNKLFVFPNSQNSVNKIEMLTGEQCLEKCHRYFSFIAVTAWAKLYRANLFNDNTPYKSIRYPVDVLHEDQYTTHKLFFKSQKNIFVDEYLYVYRRRENSITKTQLSEKRIMDEIKGFEEKIIDFALLNKDMTYLKEYYIYLLNQHKTYLENHQQQDCEVYEYIGKRLMTYFNWQDKP</sequence>
<feature type="domain" description="Glycosyltransferase 2-like" evidence="3">
    <location>
        <begin position="214"/>
        <end position="340"/>
    </location>
</feature>
<protein>
    <submittedName>
        <fullName evidence="4">Glycosyl transferase family protein</fullName>
        <ecNumber evidence="4">2.4.1.212</ecNumber>
    </submittedName>
</protein>
<evidence type="ECO:0000313" key="5">
    <source>
        <dbReference type="Proteomes" id="UP000073388"/>
    </source>
</evidence>
<dbReference type="PANTHER" id="PTHR22916">
    <property type="entry name" value="GLYCOSYLTRANSFERASE"/>
    <property type="match status" value="1"/>
</dbReference>
<evidence type="ECO:0000313" key="4">
    <source>
        <dbReference type="EMBL" id="CYV58874.1"/>
    </source>
</evidence>
<dbReference type="PANTHER" id="PTHR22916:SF51">
    <property type="entry name" value="GLYCOSYLTRANSFERASE EPSH-RELATED"/>
    <property type="match status" value="1"/>
</dbReference>
<dbReference type="CDD" id="cd00761">
    <property type="entry name" value="Glyco_tranf_GTA_type"/>
    <property type="match status" value="1"/>
</dbReference>
<name>A0A0Z8JRS8_STRSU</name>
<keyword evidence="2 4" id="KW-0808">Transferase</keyword>
<organism evidence="4 5">
    <name type="scientific">Streptococcus suis</name>
    <dbReference type="NCBI Taxonomy" id="1307"/>
    <lineage>
        <taxon>Bacteria</taxon>
        <taxon>Bacillati</taxon>
        <taxon>Bacillota</taxon>
        <taxon>Bacilli</taxon>
        <taxon>Lactobacillales</taxon>
        <taxon>Streptococcaceae</taxon>
        <taxon>Streptococcus</taxon>
    </lineage>
</organism>
<reference evidence="4 5" key="1">
    <citation type="submission" date="2016-02" db="EMBL/GenBank/DDBJ databases">
        <authorList>
            <consortium name="Pathogen Informatics"/>
        </authorList>
    </citation>
    <scope>NUCLEOTIDE SEQUENCE [LARGE SCALE GENOMIC DNA]</scope>
    <source>
        <strain evidence="4 5">LSS99</strain>
    </source>
</reference>
<dbReference type="Pfam" id="PF00535">
    <property type="entry name" value="Glycos_transf_2"/>
    <property type="match status" value="1"/>
</dbReference>
<dbReference type="SUPFAM" id="SSF53448">
    <property type="entry name" value="Nucleotide-diphospho-sugar transferases"/>
    <property type="match status" value="2"/>
</dbReference>
<dbReference type="GO" id="GO:0050501">
    <property type="term" value="F:hyaluronan synthase activity"/>
    <property type="evidence" value="ECO:0007669"/>
    <property type="project" value="UniProtKB-EC"/>
</dbReference>
<dbReference type="EMBL" id="FIIX01000002">
    <property type="protein sequence ID" value="CYV58874.1"/>
    <property type="molecule type" value="Genomic_DNA"/>
</dbReference>
<accession>A0A0Z8JRS8</accession>
<proteinExistence type="predicted"/>
<dbReference type="InterPro" id="IPR029044">
    <property type="entry name" value="Nucleotide-diphossugar_trans"/>
</dbReference>
<dbReference type="EC" id="2.4.1.212" evidence="4"/>
<evidence type="ECO:0000256" key="2">
    <source>
        <dbReference type="ARBA" id="ARBA00022679"/>
    </source>
</evidence>
<dbReference type="InterPro" id="IPR001173">
    <property type="entry name" value="Glyco_trans_2-like"/>
</dbReference>
<dbReference type="RefSeq" id="WP_052824034.1">
    <property type="nucleotide sequence ID" value="NZ_CEJM01000058.1"/>
</dbReference>
<evidence type="ECO:0000259" key="3">
    <source>
        <dbReference type="Pfam" id="PF00535"/>
    </source>
</evidence>
<gene>
    <name evidence="4" type="primary">hyaD_2</name>
    <name evidence="4" type="ORF">ERS132461_00153</name>
</gene>
<evidence type="ECO:0000256" key="1">
    <source>
        <dbReference type="ARBA" id="ARBA00022676"/>
    </source>
</evidence>
<dbReference type="Gene3D" id="3.90.550.10">
    <property type="entry name" value="Spore Coat Polysaccharide Biosynthesis Protein SpsA, Chain A"/>
    <property type="match status" value="2"/>
</dbReference>